<name>A0A852VPR8_9MICO</name>
<comment type="caution">
    <text evidence="1">The sequence shown here is derived from an EMBL/GenBank/DDBJ whole genome shotgun (WGS) entry which is preliminary data.</text>
</comment>
<reference evidence="1 2" key="1">
    <citation type="submission" date="2020-07" db="EMBL/GenBank/DDBJ databases">
        <title>Sequencing the genomes of 1000 actinobacteria strains.</title>
        <authorList>
            <person name="Klenk H.-P."/>
        </authorList>
    </citation>
    <scope>NUCLEOTIDE SEQUENCE [LARGE SCALE GENOMIC DNA]</scope>
    <source>
        <strain evidence="1 2">DSM 26154</strain>
    </source>
</reference>
<evidence type="ECO:0000313" key="1">
    <source>
        <dbReference type="EMBL" id="NYF99027.1"/>
    </source>
</evidence>
<dbReference type="EMBL" id="JACCAE010000001">
    <property type="protein sequence ID" value="NYF99027.1"/>
    <property type="molecule type" value="Genomic_DNA"/>
</dbReference>
<accession>A0A852VPR8</accession>
<sequence length="65" mass="6936">MSADRDRVLLELPLPLGSAAVRLDALSLAVAIEDGCGVVLPDRLITADHLRNRESIEAVLDSLAE</sequence>
<proteinExistence type="predicted"/>
<evidence type="ECO:0000313" key="2">
    <source>
        <dbReference type="Proteomes" id="UP000554054"/>
    </source>
</evidence>
<organism evidence="1 2">
    <name type="scientific">Janibacter cremeus</name>
    <dbReference type="NCBI Taxonomy" id="1285192"/>
    <lineage>
        <taxon>Bacteria</taxon>
        <taxon>Bacillati</taxon>
        <taxon>Actinomycetota</taxon>
        <taxon>Actinomycetes</taxon>
        <taxon>Micrococcales</taxon>
        <taxon>Intrasporangiaceae</taxon>
        <taxon>Janibacter</taxon>
    </lineage>
</organism>
<gene>
    <name evidence="1" type="ORF">BJY20_002419</name>
</gene>
<protein>
    <submittedName>
        <fullName evidence="1">Uncharacterized protein</fullName>
    </submittedName>
</protein>
<dbReference type="RefSeq" id="WP_185991780.1">
    <property type="nucleotide sequence ID" value="NZ_JACCAE010000001.1"/>
</dbReference>
<keyword evidence="2" id="KW-1185">Reference proteome</keyword>
<dbReference type="Proteomes" id="UP000554054">
    <property type="component" value="Unassembled WGS sequence"/>
</dbReference>
<dbReference type="AlphaFoldDB" id="A0A852VPR8"/>